<organism evidence="3 4">
    <name type="scientific">Flavobacterium granuli</name>
    <dbReference type="NCBI Taxonomy" id="280093"/>
    <lineage>
        <taxon>Bacteria</taxon>
        <taxon>Pseudomonadati</taxon>
        <taxon>Bacteroidota</taxon>
        <taxon>Flavobacteriia</taxon>
        <taxon>Flavobacteriales</taxon>
        <taxon>Flavobacteriaceae</taxon>
        <taxon>Flavobacterium</taxon>
    </lineage>
</organism>
<evidence type="ECO:0000313" key="3">
    <source>
        <dbReference type="EMBL" id="SHH33026.1"/>
    </source>
</evidence>
<sequence length="145" mass="16251">MKKINALTVVLLSITFIACQKKEEQKTNSASTEKVATETQTPPKVNLNNGQPWEANPETTSGIKALQTLILASNQGESAAVLKEKLNTEFAIIFKKCTMTGEAHDQLHNYLLPLKHKINAIEEANKKPMQQEIASYLEQYTLYFK</sequence>
<accession>A0A1M5S3I4</accession>
<dbReference type="RefSeq" id="WP_072945151.1">
    <property type="nucleotide sequence ID" value="NZ_FQWO01000011.1"/>
</dbReference>
<dbReference type="STRING" id="280093.SAMN05443373_11149"/>
<reference evidence="2 5" key="3">
    <citation type="submission" date="2018-03" db="EMBL/GenBank/DDBJ databases">
        <title>Genomic Encyclopedia of Archaeal and Bacterial Type Strains, Phase II (KMG-II): from individual species to whole genera.</title>
        <authorList>
            <person name="Goeker M."/>
        </authorList>
    </citation>
    <scope>NUCLEOTIDE SEQUENCE [LARGE SCALE GENOMIC DNA]</scope>
    <source>
        <strain evidence="2 5">DSM 17797</strain>
    </source>
</reference>
<name>A0A1M5S3I4_9FLAO</name>
<proteinExistence type="predicted"/>
<dbReference type="OrthoDB" id="1440611at2"/>
<reference evidence="4" key="1">
    <citation type="submission" date="2016-11" db="EMBL/GenBank/DDBJ databases">
        <authorList>
            <person name="Varghese N."/>
            <person name="Submissions S."/>
        </authorList>
    </citation>
    <scope>NUCLEOTIDE SEQUENCE [LARGE SCALE GENOMIC DNA]</scope>
    <source>
        <strain evidence="4">DSM 19729</strain>
    </source>
</reference>
<dbReference type="PROSITE" id="PS51257">
    <property type="entry name" value="PROKAR_LIPOPROTEIN"/>
    <property type="match status" value="1"/>
</dbReference>
<evidence type="ECO:0000313" key="4">
    <source>
        <dbReference type="Proteomes" id="UP000184384"/>
    </source>
</evidence>
<feature type="region of interest" description="Disordered" evidence="1">
    <location>
        <begin position="27"/>
        <end position="58"/>
    </location>
</feature>
<dbReference type="EMBL" id="PVUB01000009">
    <property type="protein sequence ID" value="PRZ21196.1"/>
    <property type="molecule type" value="Genomic_DNA"/>
</dbReference>
<dbReference type="AlphaFoldDB" id="A0A1M5S3I4"/>
<reference evidence="3" key="2">
    <citation type="submission" date="2016-11" db="EMBL/GenBank/DDBJ databases">
        <authorList>
            <person name="Jaros S."/>
            <person name="Januszkiewicz K."/>
            <person name="Wedrychowicz H."/>
        </authorList>
    </citation>
    <scope>NUCLEOTIDE SEQUENCE [LARGE SCALE GENOMIC DNA]</scope>
    <source>
        <strain evidence="3">DSM 19729</strain>
    </source>
</reference>
<dbReference type="Proteomes" id="UP000184384">
    <property type="component" value="Unassembled WGS sequence"/>
</dbReference>
<evidence type="ECO:0000313" key="2">
    <source>
        <dbReference type="EMBL" id="PRZ21196.1"/>
    </source>
</evidence>
<evidence type="ECO:0000313" key="5">
    <source>
        <dbReference type="Proteomes" id="UP000237771"/>
    </source>
</evidence>
<gene>
    <name evidence="2" type="ORF">BC624_10949</name>
    <name evidence="3" type="ORF">SAMN05443373_11149</name>
</gene>
<dbReference type="Proteomes" id="UP000237771">
    <property type="component" value="Unassembled WGS sequence"/>
</dbReference>
<evidence type="ECO:0000256" key="1">
    <source>
        <dbReference type="SAM" id="MobiDB-lite"/>
    </source>
</evidence>
<dbReference type="EMBL" id="FQWO01000011">
    <property type="protein sequence ID" value="SHH33026.1"/>
    <property type="molecule type" value="Genomic_DNA"/>
</dbReference>
<keyword evidence="5" id="KW-1185">Reference proteome</keyword>
<protein>
    <submittedName>
        <fullName evidence="3">Uncharacterized protein</fullName>
    </submittedName>
</protein>